<protein>
    <submittedName>
        <fullName evidence="1">Uncharacterized protein</fullName>
    </submittedName>
</protein>
<name>A0A941IGD7_9BURK</name>
<organism evidence="1 2">
    <name type="scientific">Undibacterium fentianense</name>
    <dbReference type="NCBI Taxonomy" id="2828728"/>
    <lineage>
        <taxon>Bacteria</taxon>
        <taxon>Pseudomonadati</taxon>
        <taxon>Pseudomonadota</taxon>
        <taxon>Betaproteobacteria</taxon>
        <taxon>Burkholderiales</taxon>
        <taxon>Oxalobacteraceae</taxon>
        <taxon>Undibacterium</taxon>
    </lineage>
</organism>
<evidence type="ECO:0000313" key="1">
    <source>
        <dbReference type="EMBL" id="MBR7801721.1"/>
    </source>
</evidence>
<dbReference type="RefSeq" id="WP_212676826.1">
    <property type="nucleotide sequence ID" value="NZ_JAGSPJ010000008.1"/>
</dbReference>
<dbReference type="EMBL" id="JAGSPJ010000008">
    <property type="protein sequence ID" value="MBR7801721.1"/>
    <property type="molecule type" value="Genomic_DNA"/>
</dbReference>
<keyword evidence="2" id="KW-1185">Reference proteome</keyword>
<reference evidence="1" key="1">
    <citation type="submission" date="2021-04" db="EMBL/GenBank/DDBJ databases">
        <title>novel species isolated from subtropical streams in China.</title>
        <authorList>
            <person name="Lu H."/>
        </authorList>
    </citation>
    <scope>NUCLEOTIDE SEQUENCE</scope>
    <source>
        <strain evidence="1">FT137W</strain>
    </source>
</reference>
<comment type="caution">
    <text evidence="1">The sequence shown here is derived from an EMBL/GenBank/DDBJ whole genome shotgun (WGS) entry which is preliminary data.</text>
</comment>
<sequence length="94" mass="10457">MRSHEIQKLIDAVELEYGTIILYGSIAKEEHGTCFMIKDVHATFSVNTNDGELPSGQYDIQIESQPAGDYIYTAAVSLDSFLGLVKTMHKSMDK</sequence>
<gene>
    <name evidence="1" type="ORF">KDM90_17035</name>
</gene>
<dbReference type="AlphaFoldDB" id="A0A941IGD7"/>
<accession>A0A941IGD7</accession>
<dbReference type="Proteomes" id="UP000678545">
    <property type="component" value="Unassembled WGS sequence"/>
</dbReference>
<evidence type="ECO:0000313" key="2">
    <source>
        <dbReference type="Proteomes" id="UP000678545"/>
    </source>
</evidence>
<proteinExistence type="predicted"/>